<keyword evidence="3 5" id="KW-1133">Transmembrane helix</keyword>
<protein>
    <recommendedName>
        <fullName evidence="8">G protein-coupled receptor</fullName>
    </recommendedName>
</protein>
<keyword evidence="2 5" id="KW-0812">Transmembrane</keyword>
<evidence type="ECO:0000256" key="4">
    <source>
        <dbReference type="ARBA" id="ARBA00023136"/>
    </source>
</evidence>
<sequence length="274" mass="31109">MANLDNISFYLSFKDVNPNWPLISISFVNGSIAIFGIIFNLSIIWVTVQTKSFRGTANYLLALCSFFELLHQPGHFLLVYTAFSGQNLIEYRLASKIEFIPIFGMGGITPTIFFTGIDRLIHTNSFFNMTFFYIFVATCFIYLFVGIVIKFKSTGLPSSETINHRVFRSLCCILTMNVGGYLITMLYGGLIKPSISSPITAWFWLIITAMPLNFGGASNGPILYLTSTEYRRAFQTEFPFVFKRISNQNRTSPQQNVQITRMFPIPITNTSSRR</sequence>
<feature type="transmembrane region" description="Helical" evidence="5">
    <location>
        <begin position="99"/>
        <end position="117"/>
    </location>
</feature>
<dbReference type="Proteomes" id="UP001620626">
    <property type="component" value="Unassembled WGS sequence"/>
</dbReference>
<proteinExistence type="predicted"/>
<dbReference type="Pfam" id="PF10320">
    <property type="entry name" value="7TM_GPCR_Srsx"/>
    <property type="match status" value="2"/>
</dbReference>
<evidence type="ECO:0000256" key="1">
    <source>
        <dbReference type="ARBA" id="ARBA00004370"/>
    </source>
</evidence>
<dbReference type="AlphaFoldDB" id="A0ABD2LJB4"/>
<dbReference type="EMBL" id="JBICBT010000383">
    <property type="protein sequence ID" value="KAL3115342.1"/>
    <property type="molecule type" value="Genomic_DNA"/>
</dbReference>
<dbReference type="PANTHER" id="PTHR23360:SF5">
    <property type="entry name" value="G-PROTEIN COUPLED RECEPTORS FAMILY 1 PROFILE DOMAIN-CONTAINING PROTEIN"/>
    <property type="match status" value="1"/>
</dbReference>
<reference evidence="6 7" key="1">
    <citation type="submission" date="2024-10" db="EMBL/GenBank/DDBJ databases">
        <authorList>
            <person name="Kim D."/>
        </authorList>
    </citation>
    <scope>NUCLEOTIDE SEQUENCE [LARGE SCALE GENOMIC DNA]</scope>
    <source>
        <strain evidence="6">BH-2024</strain>
    </source>
</reference>
<dbReference type="InterPro" id="IPR019424">
    <property type="entry name" value="7TM_GPCR_Srsx"/>
</dbReference>
<gene>
    <name evidence="6" type="ORF">niasHT_017744</name>
</gene>
<feature type="transmembrane region" description="Helical" evidence="5">
    <location>
        <begin position="170"/>
        <end position="190"/>
    </location>
</feature>
<dbReference type="InterPro" id="IPR047130">
    <property type="entry name" value="7TM_GPCR_Srsx_nematod"/>
</dbReference>
<comment type="subcellular location">
    <subcellularLocation>
        <location evidence="1">Membrane</location>
    </subcellularLocation>
</comment>
<organism evidence="6 7">
    <name type="scientific">Heterodera trifolii</name>
    <dbReference type="NCBI Taxonomy" id="157864"/>
    <lineage>
        <taxon>Eukaryota</taxon>
        <taxon>Metazoa</taxon>
        <taxon>Ecdysozoa</taxon>
        <taxon>Nematoda</taxon>
        <taxon>Chromadorea</taxon>
        <taxon>Rhabditida</taxon>
        <taxon>Tylenchina</taxon>
        <taxon>Tylenchomorpha</taxon>
        <taxon>Tylenchoidea</taxon>
        <taxon>Heteroderidae</taxon>
        <taxon>Heteroderinae</taxon>
        <taxon>Heterodera</taxon>
    </lineage>
</organism>
<keyword evidence="7" id="KW-1185">Reference proteome</keyword>
<feature type="transmembrane region" description="Helical" evidence="5">
    <location>
        <begin position="20"/>
        <end position="46"/>
    </location>
</feature>
<comment type="caution">
    <text evidence="6">The sequence shown here is derived from an EMBL/GenBank/DDBJ whole genome shotgun (WGS) entry which is preliminary data.</text>
</comment>
<evidence type="ECO:0000313" key="6">
    <source>
        <dbReference type="EMBL" id="KAL3115342.1"/>
    </source>
</evidence>
<dbReference type="SUPFAM" id="SSF81321">
    <property type="entry name" value="Family A G protein-coupled receptor-like"/>
    <property type="match status" value="1"/>
</dbReference>
<dbReference type="PANTHER" id="PTHR23360">
    <property type="entry name" value="G-PROTEIN COUPLED RECEPTORS FAMILY 1 PROFILE DOMAIN-CONTAINING PROTEIN-RELATED"/>
    <property type="match status" value="1"/>
</dbReference>
<dbReference type="SMART" id="SM01381">
    <property type="entry name" value="7TM_GPCR_Srsx"/>
    <property type="match status" value="1"/>
</dbReference>
<accession>A0ABD2LJB4</accession>
<feature type="transmembrane region" description="Helical" evidence="5">
    <location>
        <begin position="129"/>
        <end position="149"/>
    </location>
</feature>
<dbReference type="InterPro" id="IPR000276">
    <property type="entry name" value="GPCR_Rhodpsn"/>
</dbReference>
<evidence type="ECO:0000256" key="3">
    <source>
        <dbReference type="ARBA" id="ARBA00022989"/>
    </source>
</evidence>
<feature type="transmembrane region" description="Helical" evidence="5">
    <location>
        <begin position="202"/>
        <end position="225"/>
    </location>
</feature>
<evidence type="ECO:0000256" key="2">
    <source>
        <dbReference type="ARBA" id="ARBA00022692"/>
    </source>
</evidence>
<keyword evidence="4 5" id="KW-0472">Membrane</keyword>
<evidence type="ECO:0000256" key="5">
    <source>
        <dbReference type="SAM" id="Phobius"/>
    </source>
</evidence>
<evidence type="ECO:0008006" key="8">
    <source>
        <dbReference type="Google" id="ProtNLM"/>
    </source>
</evidence>
<dbReference type="GO" id="GO:0016020">
    <property type="term" value="C:membrane"/>
    <property type="evidence" value="ECO:0007669"/>
    <property type="project" value="UniProtKB-SubCell"/>
</dbReference>
<evidence type="ECO:0000313" key="7">
    <source>
        <dbReference type="Proteomes" id="UP001620626"/>
    </source>
</evidence>
<name>A0ABD2LJB4_9BILA</name>